<feature type="transmembrane region" description="Helical" evidence="6">
    <location>
        <begin position="338"/>
        <end position="360"/>
    </location>
</feature>
<comment type="subcellular location">
    <subcellularLocation>
        <location evidence="1">Membrane</location>
        <topology evidence="1">Multi-pass membrane protein</topology>
    </subcellularLocation>
</comment>
<name>A0A9P0FZP1_BEMTA</name>
<evidence type="ECO:0000256" key="3">
    <source>
        <dbReference type="ARBA" id="ARBA00022692"/>
    </source>
</evidence>
<evidence type="ECO:0000256" key="4">
    <source>
        <dbReference type="ARBA" id="ARBA00022989"/>
    </source>
</evidence>
<dbReference type="AlphaFoldDB" id="A0A9P0FZP1"/>
<dbReference type="EMBL" id="OU963862">
    <property type="protein sequence ID" value="CAH0754426.1"/>
    <property type="molecule type" value="Genomic_DNA"/>
</dbReference>
<proteinExistence type="predicted"/>
<evidence type="ECO:0000313" key="8">
    <source>
        <dbReference type="EMBL" id="CAH0754426.1"/>
    </source>
</evidence>
<dbReference type="Gene3D" id="1.20.1250.20">
    <property type="entry name" value="MFS general substrate transporter like domains"/>
    <property type="match status" value="2"/>
</dbReference>
<dbReference type="PANTHER" id="PTHR23506">
    <property type="entry name" value="GH10249P"/>
    <property type="match status" value="1"/>
</dbReference>
<gene>
    <name evidence="8" type="ORF">BEMITA_LOCUS1639</name>
</gene>
<organism evidence="8 9">
    <name type="scientific">Bemisia tabaci</name>
    <name type="common">Sweetpotato whitefly</name>
    <name type="synonym">Aleurodes tabaci</name>
    <dbReference type="NCBI Taxonomy" id="7038"/>
    <lineage>
        <taxon>Eukaryota</taxon>
        <taxon>Metazoa</taxon>
        <taxon>Ecdysozoa</taxon>
        <taxon>Arthropoda</taxon>
        <taxon>Hexapoda</taxon>
        <taxon>Insecta</taxon>
        <taxon>Pterygota</taxon>
        <taxon>Neoptera</taxon>
        <taxon>Paraneoptera</taxon>
        <taxon>Hemiptera</taxon>
        <taxon>Sternorrhyncha</taxon>
        <taxon>Aleyrodoidea</taxon>
        <taxon>Aleyrodidae</taxon>
        <taxon>Aleyrodinae</taxon>
        <taxon>Bemisia</taxon>
    </lineage>
</organism>
<feature type="transmembrane region" description="Helical" evidence="6">
    <location>
        <begin position="449"/>
        <end position="469"/>
    </location>
</feature>
<keyword evidence="9" id="KW-1185">Reference proteome</keyword>
<keyword evidence="4 6" id="KW-1133">Transmembrane helix</keyword>
<protein>
    <recommendedName>
        <fullName evidence="7">Major facilitator superfamily (MFS) profile domain-containing protein</fullName>
    </recommendedName>
</protein>
<feature type="transmembrane region" description="Helical" evidence="6">
    <location>
        <begin position="549"/>
        <end position="571"/>
    </location>
</feature>
<feature type="transmembrane region" description="Helical" evidence="6">
    <location>
        <begin position="418"/>
        <end position="437"/>
    </location>
</feature>
<feature type="transmembrane region" description="Helical" evidence="6">
    <location>
        <begin position="475"/>
        <end position="497"/>
    </location>
</feature>
<feature type="transmembrane region" description="Helical" evidence="6">
    <location>
        <begin position="269"/>
        <end position="300"/>
    </location>
</feature>
<keyword evidence="5 6" id="KW-0472">Membrane</keyword>
<dbReference type="InterPro" id="IPR011701">
    <property type="entry name" value="MFS"/>
</dbReference>
<evidence type="ECO:0000256" key="6">
    <source>
        <dbReference type="SAM" id="Phobius"/>
    </source>
</evidence>
<keyword evidence="3 6" id="KW-0812">Transmembrane</keyword>
<dbReference type="PROSITE" id="PS50850">
    <property type="entry name" value="MFS"/>
    <property type="match status" value="1"/>
</dbReference>
<dbReference type="InterPro" id="IPR020846">
    <property type="entry name" value="MFS_dom"/>
</dbReference>
<feature type="transmembrane region" description="Helical" evidence="6">
    <location>
        <begin position="174"/>
        <end position="197"/>
    </location>
</feature>
<dbReference type="GO" id="GO:0022857">
    <property type="term" value="F:transmembrane transporter activity"/>
    <property type="evidence" value="ECO:0007669"/>
    <property type="project" value="InterPro"/>
</dbReference>
<dbReference type="Proteomes" id="UP001152759">
    <property type="component" value="Chromosome 1"/>
</dbReference>
<evidence type="ECO:0000256" key="2">
    <source>
        <dbReference type="ARBA" id="ARBA00022448"/>
    </source>
</evidence>
<dbReference type="Pfam" id="PF07690">
    <property type="entry name" value="MFS_1"/>
    <property type="match status" value="2"/>
</dbReference>
<evidence type="ECO:0000259" key="7">
    <source>
        <dbReference type="PROSITE" id="PS50850"/>
    </source>
</evidence>
<feature type="domain" description="Major facilitator superfamily (MFS) profile" evidence="7">
    <location>
        <begin position="176"/>
        <end position="573"/>
    </location>
</feature>
<evidence type="ECO:0000256" key="1">
    <source>
        <dbReference type="ARBA" id="ARBA00004141"/>
    </source>
</evidence>
<dbReference type="InterPro" id="IPR036259">
    <property type="entry name" value="MFS_trans_sf"/>
</dbReference>
<dbReference type="InterPro" id="IPR050930">
    <property type="entry name" value="MFS_Vesicular_Transporter"/>
</dbReference>
<dbReference type="PANTHER" id="PTHR23506:SF28">
    <property type="entry name" value="MFS-TYPE TRANSPORTER SLC18B1-LIKE PROTEIN"/>
    <property type="match status" value="1"/>
</dbReference>
<feature type="transmembrane region" description="Helical" evidence="6">
    <location>
        <begin position="209"/>
        <end position="229"/>
    </location>
</feature>
<sequence length="625" mass="68181">MDWNENIGGNASVVTIETALDYDHIAEIKHKEQLWNGKSNGSVPVFQEKLRNGKLSNVTNKRIEDAESSLELFCYKNGSAAAPRGNAGAGTGHEVNTSASWNGLNGLVNGPGSERLNPRDELLVESRRYRHSRSLSLSVSLDKGNDFCQLCRLRKKSTDSGKEPGLGGFTKAQWFTILAIGLVEFIGFCSMSIMAPFFPREAAGKGMNVAWAGFVFSFYAFVMFLMSPVCGKILPHTGAKFLFLSGVFIAGWCNILFGALPQIQNDTMFAIFCFIVRGFEALGASAFTTASFVFVTHLFPENIGTVLGIQETFVGLGMSVGPALGGILYAWGGFALPFYLVGGVMVAALPLYMWLLPYVYQEESHSEQSGSFLKLMTVPSVFIIGLVVMVASTVWAFLDPTLEPHLRELNLTSTEMGLIFLLFSALYGLSSPLWGWLADRLDHHWGMMVVGLLFSTVALLLLGPSPIIAYSRNTLFSNLFALCLIGVSVSLTLMPTFKSLLKCALDAGFEDGISTYSIVAGVWSCNYSLGDMIGPSLGGILLDQFDFPICSTVMAALTLFTAFLSFAFFGVKRNTCSRQKICSKHAYEMTDEDPLLSNKSKVYGTLCNDYENIIISYTKNGACEV</sequence>
<dbReference type="GO" id="GO:0016020">
    <property type="term" value="C:membrane"/>
    <property type="evidence" value="ECO:0007669"/>
    <property type="project" value="UniProtKB-SubCell"/>
</dbReference>
<keyword evidence="2" id="KW-0813">Transport</keyword>
<evidence type="ECO:0000256" key="5">
    <source>
        <dbReference type="ARBA" id="ARBA00023136"/>
    </source>
</evidence>
<dbReference type="SUPFAM" id="SSF103473">
    <property type="entry name" value="MFS general substrate transporter"/>
    <property type="match status" value="1"/>
</dbReference>
<feature type="transmembrane region" description="Helical" evidence="6">
    <location>
        <begin position="312"/>
        <end position="332"/>
    </location>
</feature>
<evidence type="ECO:0000313" key="9">
    <source>
        <dbReference type="Proteomes" id="UP001152759"/>
    </source>
</evidence>
<reference evidence="8" key="1">
    <citation type="submission" date="2021-12" db="EMBL/GenBank/DDBJ databases">
        <authorList>
            <person name="King R."/>
        </authorList>
    </citation>
    <scope>NUCLEOTIDE SEQUENCE</scope>
</reference>
<accession>A0A9P0FZP1</accession>
<feature type="transmembrane region" description="Helical" evidence="6">
    <location>
        <begin position="241"/>
        <end position="263"/>
    </location>
</feature>
<feature type="transmembrane region" description="Helical" evidence="6">
    <location>
        <begin position="372"/>
        <end position="398"/>
    </location>
</feature>